<organism evidence="1 2">
    <name type="scientific">Natronosalvus rutilus</name>
    <dbReference type="NCBI Taxonomy" id="2953753"/>
    <lineage>
        <taxon>Archaea</taxon>
        <taxon>Methanobacteriati</taxon>
        <taxon>Methanobacteriota</taxon>
        <taxon>Stenosarchaea group</taxon>
        <taxon>Halobacteria</taxon>
        <taxon>Halobacteriales</taxon>
        <taxon>Natrialbaceae</taxon>
        <taxon>Natronosalvus</taxon>
    </lineage>
</organism>
<keyword evidence="2" id="KW-1185">Reference proteome</keyword>
<dbReference type="GeneID" id="73291498"/>
<name>A0A9E7N7K6_9EURY</name>
<reference evidence="1" key="1">
    <citation type="submission" date="2022-06" db="EMBL/GenBank/DDBJ databases">
        <title>Diverse halophilic archaea isolated from saline environments.</title>
        <authorList>
            <person name="Cui H.-L."/>
        </authorList>
    </citation>
    <scope>NUCLEOTIDE SEQUENCE</scope>
    <source>
        <strain evidence="1">WLHS1</strain>
    </source>
</reference>
<dbReference type="CDD" id="cd11532">
    <property type="entry name" value="NTP-PPase_COG4997"/>
    <property type="match status" value="1"/>
</dbReference>
<gene>
    <name evidence="1" type="ORF">NGM29_15590</name>
</gene>
<dbReference type="RefSeq" id="WP_254157403.1">
    <property type="nucleotide sequence ID" value="NZ_CP100355.1"/>
</dbReference>
<proteinExistence type="predicted"/>
<dbReference type="KEGG" id="sawl:NGM29_15590"/>
<dbReference type="AlphaFoldDB" id="A0A9E7N7K6"/>
<dbReference type="EMBL" id="CP100355">
    <property type="protein sequence ID" value="UTF53177.1"/>
    <property type="molecule type" value="Genomic_DNA"/>
</dbReference>
<sequence>MPRIYDKLVRDEIPTVVEANGERPITHVANDEEYDRRLLAKLEEECAEYREDRSLDELADVLEVVRACCVQEGWSVEELEERRREKAAERGGFGAGVVLEAVVESQSQSRSGEN</sequence>
<accession>A0A9E7N7K6</accession>
<dbReference type="InterPro" id="IPR038735">
    <property type="entry name" value="MSMEG_1276-like_NTP-PPase_dom"/>
</dbReference>
<evidence type="ECO:0000313" key="2">
    <source>
        <dbReference type="Proteomes" id="UP001056855"/>
    </source>
</evidence>
<evidence type="ECO:0000313" key="1">
    <source>
        <dbReference type="EMBL" id="UTF53177.1"/>
    </source>
</evidence>
<dbReference type="Proteomes" id="UP001056855">
    <property type="component" value="Chromosome"/>
</dbReference>
<protein>
    <submittedName>
        <fullName evidence="1">Nucleoside triphosphate pyrophosphohydrolase</fullName>
    </submittedName>
</protein>